<dbReference type="Gene3D" id="3.30.420.10">
    <property type="entry name" value="Ribonuclease H-like superfamily/Ribonuclease H"/>
    <property type="match status" value="1"/>
</dbReference>
<evidence type="ECO:0000313" key="2">
    <source>
        <dbReference type="EMBL" id="MFC3147173.1"/>
    </source>
</evidence>
<sequence length="260" mass="29665">MTPTLVFDLETIPDAEGLRAIRSDLDQLGDTALVDAVLAERQAAKGTTFLPHHLHKIIAIGCVFRSDKGIQVRCLGDERTDEARLIADFFKLIDHYTPQLVSWNGGGFDLPCLHYRAMKHLVPSTRYWENGDEDRDFKWNNYLSRYHMRHLDLMDYLGMFTGRANAPLDELAKLCGLPGKLGVDGSQVLPMWREGRLAEIRAYCETDVMNTYLLYARHQVLRGAMSREAYEAEEQLVHDTLIDLPGEHWAQYLDAWSPTA</sequence>
<dbReference type="CDD" id="cd05782">
    <property type="entry name" value="DNA_polB_like1_exo"/>
    <property type="match status" value="1"/>
</dbReference>
<keyword evidence="2" id="KW-0378">Hydrolase</keyword>
<accession>A0ABV7H3M1</accession>
<dbReference type="SUPFAM" id="SSF53098">
    <property type="entry name" value="Ribonuclease H-like"/>
    <property type="match status" value="1"/>
</dbReference>
<dbReference type="InterPro" id="IPR012337">
    <property type="entry name" value="RNaseH-like_sf"/>
</dbReference>
<keyword evidence="2" id="KW-0269">Exonuclease</keyword>
<dbReference type="EMBL" id="JBHRTI010000003">
    <property type="protein sequence ID" value="MFC3147173.1"/>
    <property type="molecule type" value="Genomic_DNA"/>
</dbReference>
<keyword evidence="2" id="KW-0540">Nuclease</keyword>
<organism evidence="2 3">
    <name type="scientific">Piscinibacterium candidicorallinum</name>
    <dbReference type="NCBI Taxonomy" id="1793872"/>
    <lineage>
        <taxon>Bacteria</taxon>
        <taxon>Pseudomonadati</taxon>
        <taxon>Pseudomonadota</taxon>
        <taxon>Betaproteobacteria</taxon>
        <taxon>Burkholderiales</taxon>
        <taxon>Piscinibacterium</taxon>
    </lineage>
</organism>
<dbReference type="InterPro" id="IPR019288">
    <property type="entry name" value="3'-5'_exonuclease_PolB-like"/>
</dbReference>
<dbReference type="Pfam" id="PF10108">
    <property type="entry name" value="DNA_pol_B_exo2"/>
    <property type="match status" value="1"/>
</dbReference>
<gene>
    <name evidence="2" type="ORF">ACFOEN_05895</name>
</gene>
<comment type="caution">
    <text evidence="2">The sequence shown here is derived from an EMBL/GenBank/DDBJ whole genome shotgun (WGS) entry which is preliminary data.</text>
</comment>
<reference evidence="3" key="1">
    <citation type="journal article" date="2019" name="Int. J. Syst. Evol. Microbiol.">
        <title>The Global Catalogue of Microorganisms (GCM) 10K type strain sequencing project: providing services to taxonomists for standard genome sequencing and annotation.</title>
        <authorList>
            <consortium name="The Broad Institute Genomics Platform"/>
            <consortium name="The Broad Institute Genome Sequencing Center for Infectious Disease"/>
            <person name="Wu L."/>
            <person name="Ma J."/>
        </authorList>
    </citation>
    <scope>NUCLEOTIDE SEQUENCE [LARGE SCALE GENOMIC DNA]</scope>
    <source>
        <strain evidence="3">KCTC 52168</strain>
    </source>
</reference>
<keyword evidence="3" id="KW-1185">Reference proteome</keyword>
<name>A0ABV7H3M1_9BURK</name>
<dbReference type="GO" id="GO:0004527">
    <property type="term" value="F:exonuclease activity"/>
    <property type="evidence" value="ECO:0007669"/>
    <property type="project" value="UniProtKB-KW"/>
</dbReference>
<protein>
    <submittedName>
        <fullName evidence="2">3'-5' exonuclease</fullName>
    </submittedName>
</protein>
<evidence type="ECO:0000259" key="1">
    <source>
        <dbReference type="Pfam" id="PF10108"/>
    </source>
</evidence>
<dbReference type="RefSeq" id="WP_377301973.1">
    <property type="nucleotide sequence ID" value="NZ_CP180191.1"/>
</dbReference>
<dbReference type="Proteomes" id="UP001595556">
    <property type="component" value="Unassembled WGS sequence"/>
</dbReference>
<evidence type="ECO:0000313" key="3">
    <source>
        <dbReference type="Proteomes" id="UP001595556"/>
    </source>
</evidence>
<dbReference type="InterPro" id="IPR036397">
    <property type="entry name" value="RNaseH_sf"/>
</dbReference>
<proteinExistence type="predicted"/>
<feature type="domain" description="Predicted 3'-5' exonuclease PolB-like" evidence="1">
    <location>
        <begin position="48"/>
        <end position="256"/>
    </location>
</feature>